<organism evidence="3">
    <name type="scientific">Thrips palmi</name>
    <name type="common">Melon thrips</name>
    <dbReference type="NCBI Taxonomy" id="161013"/>
    <lineage>
        <taxon>Eukaryota</taxon>
        <taxon>Metazoa</taxon>
        <taxon>Ecdysozoa</taxon>
        <taxon>Arthropoda</taxon>
        <taxon>Hexapoda</taxon>
        <taxon>Insecta</taxon>
        <taxon>Pterygota</taxon>
        <taxon>Neoptera</taxon>
        <taxon>Paraneoptera</taxon>
        <taxon>Thysanoptera</taxon>
        <taxon>Terebrantia</taxon>
        <taxon>Thripoidea</taxon>
        <taxon>Thripidae</taxon>
        <taxon>Thrips</taxon>
    </lineage>
</organism>
<dbReference type="FunCoup" id="A0A6P8ZTR2">
    <property type="interactions" value="8"/>
</dbReference>
<dbReference type="InterPro" id="IPR010562">
    <property type="entry name" value="Haemolymph_juvenile_hormone-bd"/>
</dbReference>
<accession>A0A6P8ZTR2</accession>
<dbReference type="GO" id="GO:0005615">
    <property type="term" value="C:extracellular space"/>
    <property type="evidence" value="ECO:0007669"/>
    <property type="project" value="TreeGrafter"/>
</dbReference>
<sequence length="291" mass="31914">MASAGVVCVALLALAVAAAVAHIDGGVRTFEKRRVDLLPVDVEPHVPLDAKPHVPLVRLFQLMNLRDDDDEHTKLERMLINKILSFRDKLSKPQPDLGLPALDPFDYTPDKPLVVNNPMANINANLHSVSSQGVSKFKVDNLSVYLVERLGVLDIKLPNFSIGFNLAVAAGSWLSPLKVPFNDDITVKFSSPEITLGLRGKVAVQDSRLSMESTKIALDLGKWSLEILPGRSTGTFNQNTGLALVLADVVKSLAPRLIEDWTPVLEKYVNDSLDEKLQDLQISDIINQLDS</sequence>
<dbReference type="AlphaFoldDB" id="A0A6P8ZTR2"/>
<reference evidence="3" key="1">
    <citation type="submission" date="2025-08" db="UniProtKB">
        <authorList>
            <consortium name="RefSeq"/>
        </authorList>
    </citation>
    <scope>IDENTIFICATION</scope>
    <source>
        <tissue evidence="3">Total insect</tissue>
    </source>
</reference>
<dbReference type="InterPro" id="IPR038606">
    <property type="entry name" value="To_sf"/>
</dbReference>
<evidence type="ECO:0000313" key="3">
    <source>
        <dbReference type="RefSeq" id="XP_034248480.1"/>
    </source>
</evidence>
<dbReference type="Proteomes" id="UP000515158">
    <property type="component" value="Unplaced"/>
</dbReference>
<dbReference type="OrthoDB" id="6370791at2759"/>
<dbReference type="PANTHER" id="PTHR11008:SF29">
    <property type="entry name" value="IP17226P"/>
    <property type="match status" value="1"/>
</dbReference>
<dbReference type="PANTHER" id="PTHR11008">
    <property type="entry name" value="PROTEIN TAKEOUT-LIKE PROTEIN"/>
    <property type="match status" value="1"/>
</dbReference>
<keyword evidence="1" id="KW-0732">Signal</keyword>
<dbReference type="Pfam" id="PF06585">
    <property type="entry name" value="JHBP"/>
    <property type="match status" value="1"/>
</dbReference>
<dbReference type="RefSeq" id="XP_034248480.1">
    <property type="nucleotide sequence ID" value="XM_034392589.1"/>
</dbReference>
<gene>
    <name evidence="3" type="primary">LOC117649651</name>
</gene>
<dbReference type="GeneID" id="117649651"/>
<evidence type="ECO:0000256" key="1">
    <source>
        <dbReference type="SAM" id="SignalP"/>
    </source>
</evidence>
<dbReference type="InParanoid" id="A0A6P8ZTR2"/>
<feature type="signal peptide" evidence="1">
    <location>
        <begin position="1"/>
        <end position="21"/>
    </location>
</feature>
<dbReference type="KEGG" id="tpal:117649651"/>
<evidence type="ECO:0000313" key="2">
    <source>
        <dbReference type="Proteomes" id="UP000515158"/>
    </source>
</evidence>
<name>A0A6P8ZTR2_THRPL</name>
<feature type="chain" id="PRO_5028199922" evidence="1">
    <location>
        <begin position="22"/>
        <end position="291"/>
    </location>
</feature>
<proteinExistence type="predicted"/>
<dbReference type="Gene3D" id="3.15.10.30">
    <property type="entry name" value="Haemolymph juvenile hormone binding protein"/>
    <property type="match status" value="1"/>
</dbReference>
<protein>
    <submittedName>
        <fullName evidence="3">Uncharacterized protein LOC117649651</fullName>
    </submittedName>
</protein>
<keyword evidence="2" id="KW-1185">Reference proteome</keyword>